<sequence length="67" mass="7652">MTTDLTFITNEEDNKLVDRFAAFIKDSSILIVWLEAIKLPREFCVSNLMAICSVRVSLLLSLGYLRN</sequence>
<accession>A0A8B3S2B6</accession>
<dbReference type="Proteomes" id="UP000291831">
    <property type="component" value="Unassembled WGS sequence"/>
</dbReference>
<reference evidence="2" key="1">
    <citation type="submission" date="2019-01" db="EMBL/GenBank/DDBJ databases">
        <title>Anaerobic oxidation of ethane by archaea from a marine hydrocarbon seep.</title>
        <authorList>
            <person name="Musat F."/>
        </authorList>
    </citation>
    <scope>NUCLEOTIDE SEQUENCE [LARGE SCALE GENOMIC DNA]</scope>
</reference>
<proteinExistence type="predicted"/>
<comment type="caution">
    <text evidence="1">The sequence shown here is derived from an EMBL/GenBank/DDBJ whole genome shotgun (WGS) entry which is preliminary data.</text>
</comment>
<name>A0A8B3S2B6_9EURY</name>
<evidence type="ECO:0000313" key="1">
    <source>
        <dbReference type="EMBL" id="RZB31409.1"/>
    </source>
</evidence>
<protein>
    <submittedName>
        <fullName evidence="1">Uncharacterized protein</fullName>
    </submittedName>
</protein>
<dbReference type="EMBL" id="RPGO01000017">
    <property type="protein sequence ID" value="RZB31409.1"/>
    <property type="molecule type" value="Genomic_DNA"/>
</dbReference>
<organism evidence="1 2">
    <name type="scientific">Candidatus Argoarchaeum ethanivorans</name>
    <dbReference type="NCBI Taxonomy" id="2608793"/>
    <lineage>
        <taxon>Archaea</taxon>
        <taxon>Methanobacteriati</taxon>
        <taxon>Methanobacteriota</taxon>
        <taxon>Stenosarchaea group</taxon>
        <taxon>Methanomicrobia</taxon>
        <taxon>Methanosarcinales</taxon>
        <taxon>Methanosarcinales incertae sedis</taxon>
        <taxon>GOM Arc I cluster</taxon>
        <taxon>Candidatus Argoarchaeum</taxon>
    </lineage>
</organism>
<evidence type="ECO:0000313" key="2">
    <source>
        <dbReference type="Proteomes" id="UP000291831"/>
    </source>
</evidence>
<gene>
    <name evidence="1" type="ORF">AEth_00739</name>
</gene>
<dbReference type="AlphaFoldDB" id="A0A8B3S2B6"/>